<evidence type="ECO:0000313" key="7">
    <source>
        <dbReference type="Proteomes" id="UP000601223"/>
    </source>
</evidence>
<evidence type="ECO:0000256" key="2">
    <source>
        <dbReference type="ARBA" id="ARBA00022801"/>
    </source>
</evidence>
<comment type="similarity">
    <text evidence="1">Belongs to the glycosyl hydrolase 39 family.</text>
</comment>
<evidence type="ECO:0000256" key="3">
    <source>
        <dbReference type="ARBA" id="ARBA00023295"/>
    </source>
</evidence>
<keyword evidence="7" id="KW-1185">Reference proteome</keyword>
<keyword evidence="2" id="KW-0378">Hydrolase</keyword>
<dbReference type="InterPro" id="IPR017853">
    <property type="entry name" value="GH"/>
</dbReference>
<proteinExistence type="inferred from homology"/>
<dbReference type="RefSeq" id="WP_203751447.1">
    <property type="nucleotide sequence ID" value="NZ_BONF01000032.1"/>
</dbReference>
<gene>
    <name evidence="6" type="ORF">Cba03nite_52940</name>
</gene>
<protein>
    <recommendedName>
        <fullName evidence="5">Glycosyl hydrolases family 39 N-terminal catalytic domain-containing protein</fullName>
    </recommendedName>
</protein>
<name>A0A8J3NMN0_9ACTN</name>
<keyword evidence="3" id="KW-0326">Glycosidase</keyword>
<evidence type="ECO:0000256" key="1">
    <source>
        <dbReference type="ARBA" id="ARBA00008875"/>
    </source>
</evidence>
<organism evidence="6 7">
    <name type="scientific">Catellatospora bangladeshensis</name>
    <dbReference type="NCBI Taxonomy" id="310355"/>
    <lineage>
        <taxon>Bacteria</taxon>
        <taxon>Bacillati</taxon>
        <taxon>Actinomycetota</taxon>
        <taxon>Actinomycetes</taxon>
        <taxon>Micromonosporales</taxon>
        <taxon>Micromonosporaceae</taxon>
        <taxon>Catellatospora</taxon>
    </lineage>
</organism>
<evidence type="ECO:0000313" key="6">
    <source>
        <dbReference type="EMBL" id="GIF83945.1"/>
    </source>
</evidence>
<dbReference type="PANTHER" id="PTHR12631">
    <property type="entry name" value="ALPHA-L-IDURONIDASE"/>
    <property type="match status" value="1"/>
</dbReference>
<dbReference type="Pfam" id="PF01229">
    <property type="entry name" value="Glyco_hydro_39"/>
    <property type="match status" value="1"/>
</dbReference>
<evidence type="ECO:0000259" key="5">
    <source>
        <dbReference type="Pfam" id="PF01229"/>
    </source>
</evidence>
<evidence type="ECO:0000256" key="4">
    <source>
        <dbReference type="SAM" id="MobiDB-lite"/>
    </source>
</evidence>
<feature type="domain" description="Glycosyl hydrolases family 39 N-terminal catalytic" evidence="5">
    <location>
        <begin position="142"/>
        <end position="268"/>
    </location>
</feature>
<dbReference type="EMBL" id="BONF01000032">
    <property type="protein sequence ID" value="GIF83945.1"/>
    <property type="molecule type" value="Genomic_DNA"/>
</dbReference>
<dbReference type="SUPFAM" id="SSF51445">
    <property type="entry name" value="(Trans)glycosidases"/>
    <property type="match status" value="1"/>
</dbReference>
<dbReference type="InterPro" id="IPR049166">
    <property type="entry name" value="GH39_cat"/>
</dbReference>
<dbReference type="GO" id="GO:0004553">
    <property type="term" value="F:hydrolase activity, hydrolyzing O-glycosyl compounds"/>
    <property type="evidence" value="ECO:0007669"/>
    <property type="project" value="TreeGrafter"/>
</dbReference>
<dbReference type="Proteomes" id="UP000601223">
    <property type="component" value="Unassembled WGS sequence"/>
</dbReference>
<feature type="region of interest" description="Disordered" evidence="4">
    <location>
        <begin position="485"/>
        <end position="522"/>
    </location>
</feature>
<reference evidence="6 7" key="1">
    <citation type="submission" date="2021-01" db="EMBL/GenBank/DDBJ databases">
        <title>Whole genome shotgun sequence of Catellatospora bangladeshensis NBRC 107357.</title>
        <authorList>
            <person name="Komaki H."/>
            <person name="Tamura T."/>
        </authorList>
    </citation>
    <scope>NUCLEOTIDE SEQUENCE [LARGE SCALE GENOMIC DNA]</scope>
    <source>
        <strain evidence="6 7">NBRC 107357</strain>
    </source>
</reference>
<comment type="caution">
    <text evidence="6">The sequence shown here is derived from an EMBL/GenBank/DDBJ whole genome shotgun (WGS) entry which is preliminary data.</text>
</comment>
<dbReference type="AlphaFoldDB" id="A0A8J3NMN0"/>
<dbReference type="Gene3D" id="3.20.20.80">
    <property type="entry name" value="Glycosidases"/>
    <property type="match status" value="1"/>
</dbReference>
<feature type="region of interest" description="Disordered" evidence="4">
    <location>
        <begin position="1"/>
        <end position="36"/>
    </location>
</feature>
<dbReference type="PANTHER" id="PTHR12631:SF10">
    <property type="entry name" value="BETA-XYLOSIDASE-LIKE PROTEIN-RELATED"/>
    <property type="match status" value="1"/>
</dbReference>
<dbReference type="InterPro" id="IPR051923">
    <property type="entry name" value="Glycosyl_Hydrolase_39"/>
</dbReference>
<accession>A0A8J3NMN0</accession>
<feature type="compositionally biased region" description="Low complexity" evidence="4">
    <location>
        <begin position="485"/>
        <end position="502"/>
    </location>
</feature>
<sequence length="522" mass="55661">MDGPGAHGRVRPREYAAIRPGRHRTARTGPSGRRGPRTVAATAVLLLLPGLLLFAWPNWSWPRPAEWTAAGGGAHDRATPPRHRPDPGTLAVGVTHAQYSIDGWSNAEARASAKAVLTATATYQNQHIMGWGALNPQPRPGVYDWSSLDKRMALIRSTGGTPVITLCCAPDWMKGGQAGETDWKRLEAAPDRRHYRDFAELAAAVARRYPDVTHYQVWNELKGFWDEKSNRWDAAAYTDLYNAVYDALKAVDPAIAVGGPYVVLDTWSGGRAGGHASCLAGDWGVVDQRGLDVLDYWLRHKRGADFVALDAGLGTRDQGLAPAARAARASALFGAVTSWVRRRTSLPVWWSEFHVGRADAAAEPQLVSRALAALLHMAGAGASVALVWQPQRSPSTPGPLPPALWTATDGPGGGRPLAYAQALALLRRILADPAGDGPVSWPLPDVGVLHGRTDLLLVNTGGERAAVDVRGQRVQLGPYEIRHVPLPAGAPAAPSGSPTTLPDQCRSPLPAPTRSAGPASTT</sequence>